<proteinExistence type="predicted"/>
<sequence>MNELERSQTGSVVATTGGVIDTVVKYTIVVAQLTMAGIKLRGLSEQVRSTYRYVEGCSTSVDRLAEKMASLTVDPDTVGEHHQAAAVMRSVLAAAEAMAEDTEDLSTMFGQAAATHEADYGPVADAIHNMPVPMADAEFYSNR</sequence>
<evidence type="ECO:0008006" key="3">
    <source>
        <dbReference type="Google" id="ProtNLM"/>
    </source>
</evidence>
<evidence type="ECO:0000313" key="1">
    <source>
        <dbReference type="EMBL" id="GAA3550989.1"/>
    </source>
</evidence>
<dbReference type="Proteomes" id="UP001500630">
    <property type="component" value="Unassembled WGS sequence"/>
</dbReference>
<comment type="caution">
    <text evidence="1">The sequence shown here is derived from an EMBL/GenBank/DDBJ whole genome shotgun (WGS) entry which is preliminary data.</text>
</comment>
<dbReference type="EMBL" id="BAABDQ010000006">
    <property type="protein sequence ID" value="GAA3550989.1"/>
    <property type="molecule type" value="Genomic_DNA"/>
</dbReference>
<organism evidence="1 2">
    <name type="scientific">Nonomuraea rosea</name>
    <dbReference type="NCBI Taxonomy" id="638574"/>
    <lineage>
        <taxon>Bacteria</taxon>
        <taxon>Bacillati</taxon>
        <taxon>Actinomycetota</taxon>
        <taxon>Actinomycetes</taxon>
        <taxon>Streptosporangiales</taxon>
        <taxon>Streptosporangiaceae</taxon>
        <taxon>Nonomuraea</taxon>
    </lineage>
</organism>
<protein>
    <recommendedName>
        <fullName evidence="3">WXG100 family type VII secretion target</fullName>
    </recommendedName>
</protein>
<keyword evidence="2" id="KW-1185">Reference proteome</keyword>
<gene>
    <name evidence="1" type="ORF">GCM10022419_034110</name>
</gene>
<evidence type="ECO:0000313" key="2">
    <source>
        <dbReference type="Proteomes" id="UP001500630"/>
    </source>
</evidence>
<accession>A0ABP6WID4</accession>
<reference evidence="2" key="1">
    <citation type="journal article" date="2019" name="Int. J. Syst. Evol. Microbiol.">
        <title>The Global Catalogue of Microorganisms (GCM) 10K type strain sequencing project: providing services to taxonomists for standard genome sequencing and annotation.</title>
        <authorList>
            <consortium name="The Broad Institute Genomics Platform"/>
            <consortium name="The Broad Institute Genome Sequencing Center for Infectious Disease"/>
            <person name="Wu L."/>
            <person name="Ma J."/>
        </authorList>
    </citation>
    <scope>NUCLEOTIDE SEQUENCE [LARGE SCALE GENOMIC DNA]</scope>
    <source>
        <strain evidence="2">JCM 17326</strain>
    </source>
</reference>
<dbReference type="RefSeq" id="WP_345562777.1">
    <property type="nucleotide sequence ID" value="NZ_BAABDQ010000006.1"/>
</dbReference>
<name>A0ABP6WID4_9ACTN</name>